<evidence type="ECO:0000256" key="1">
    <source>
        <dbReference type="SAM" id="MobiDB-lite"/>
    </source>
</evidence>
<feature type="region of interest" description="Disordered" evidence="1">
    <location>
        <begin position="189"/>
        <end position="215"/>
    </location>
</feature>
<evidence type="ECO:0000259" key="2">
    <source>
        <dbReference type="Pfam" id="PF07833"/>
    </source>
</evidence>
<reference evidence="3" key="1">
    <citation type="submission" date="2009-10" db="EMBL/GenBank/DDBJ databases">
        <title>Diversity of trophic interactions inside an arsenic-rich microbial ecosystem.</title>
        <authorList>
            <person name="Bertin P.N."/>
            <person name="Heinrich-Salmeron A."/>
            <person name="Pelletier E."/>
            <person name="Goulhen-Chollet F."/>
            <person name="Arsene-Ploetze F."/>
            <person name="Gallien S."/>
            <person name="Calteau A."/>
            <person name="Vallenet D."/>
            <person name="Casiot C."/>
            <person name="Chane-Woon-Ming B."/>
            <person name="Giloteaux L."/>
            <person name="Barakat M."/>
            <person name="Bonnefoy V."/>
            <person name="Bruneel O."/>
            <person name="Chandler M."/>
            <person name="Cleiss J."/>
            <person name="Duran R."/>
            <person name="Elbaz-Poulichet F."/>
            <person name="Fonknechten N."/>
            <person name="Lauga B."/>
            <person name="Mornico D."/>
            <person name="Ortet P."/>
            <person name="Schaeffer C."/>
            <person name="Siguier P."/>
            <person name="Alexander Thil Smith A."/>
            <person name="Van Dorsselaer A."/>
            <person name="Weissenbach J."/>
            <person name="Medigue C."/>
            <person name="Le Paslier D."/>
        </authorList>
    </citation>
    <scope>NUCLEOTIDE SEQUENCE</scope>
</reference>
<accession>E6PFE2</accession>
<dbReference type="InterPro" id="IPR036582">
    <property type="entry name" value="Mao_N_sf"/>
</dbReference>
<proteinExistence type="predicted"/>
<dbReference type="AlphaFoldDB" id="E6PFE2"/>
<comment type="caution">
    <text evidence="3">The sequence shown here is derived from an EMBL/GenBank/DDBJ whole genome shotgun (WGS) entry which is preliminary data.</text>
</comment>
<organism evidence="3">
    <name type="scientific">mine drainage metagenome</name>
    <dbReference type="NCBI Taxonomy" id="410659"/>
    <lineage>
        <taxon>unclassified sequences</taxon>
        <taxon>metagenomes</taxon>
        <taxon>ecological metagenomes</taxon>
    </lineage>
</organism>
<protein>
    <recommendedName>
        <fullName evidence="2">Copper amine oxidase-like N-terminal domain-containing protein</fullName>
    </recommendedName>
</protein>
<dbReference type="EMBL" id="CABL01000006">
    <property type="protein sequence ID" value="CBH75178.1"/>
    <property type="molecule type" value="Genomic_DNA"/>
</dbReference>
<dbReference type="Gene3D" id="3.30.457.10">
    <property type="entry name" value="Copper amine oxidase-like, N-terminal domain"/>
    <property type="match status" value="1"/>
</dbReference>
<name>E6PFE2_9ZZZZ</name>
<feature type="domain" description="Copper amine oxidase-like N-terminal" evidence="2">
    <location>
        <begin position="85"/>
        <end position="179"/>
    </location>
</feature>
<dbReference type="SUPFAM" id="SSF55383">
    <property type="entry name" value="Copper amine oxidase, domain N"/>
    <property type="match status" value="1"/>
</dbReference>
<sequence>MKRLSTGVLATLIAAFCGLNAVAAPSGASHGNIGNKAIVADMGSTNAAPPANFGSPPSGQVPILYNDHHVYSKPDLLKKGRVLSALVRGGTVLIPLRSMFEQMGATVSYNAHTKQVTVSKPGAEIKLTVGKKTAMINGEERTLDVPPMLYKGSVLVPIRVISETMNAYVQWVPEKRVVVVRYIPPTPPPAPPTAPPAPPTAAPATPPPTPTPAPVVAPYQDRFIVGDYLISPKIYNEFSPGNTGKTSPFSYAVRGAAEFNLFNLPWMIEGDYRQFNYPHNQGVVTPAGYTPANNSCGNLGVSGDVGCVTGIGSTGSYFVPAFTASDYTADARFGLRVANPHIYIGIGYMVRTNNYGYGRFNGVGFGIEKLPSLNKRFSIYGSLWDYPTVKTNFNNGSFNGTVSYSILRYELGATYSFLKSPLFIDLGFQGDRGTVKLNAPSGFTQNGPYLGLGIKF</sequence>
<dbReference type="Pfam" id="PF07833">
    <property type="entry name" value="Cu_amine_oxidN1"/>
    <property type="match status" value="1"/>
</dbReference>
<dbReference type="InterPro" id="IPR012854">
    <property type="entry name" value="Cu_amine_oxidase-like_N"/>
</dbReference>
<gene>
    <name evidence="3" type="ORF">CARN1_1503</name>
</gene>
<evidence type="ECO:0000313" key="3">
    <source>
        <dbReference type="EMBL" id="CBH75178.1"/>
    </source>
</evidence>